<comment type="caution">
    <text evidence="1">The sequence shown here is derived from an EMBL/GenBank/DDBJ whole genome shotgun (WGS) entry which is preliminary data.</text>
</comment>
<dbReference type="AlphaFoldDB" id="A0A817PZF1"/>
<reference evidence="1" key="1">
    <citation type="submission" date="2021-02" db="EMBL/GenBank/DDBJ databases">
        <authorList>
            <person name="Nowell W R."/>
        </authorList>
    </citation>
    <scope>NUCLEOTIDE SEQUENCE</scope>
</reference>
<name>A0A817PZF1_9BILA</name>
<protein>
    <submittedName>
        <fullName evidence="1">Uncharacterized protein</fullName>
    </submittedName>
</protein>
<accession>A0A817PZF1</accession>
<proteinExistence type="predicted"/>
<gene>
    <name evidence="1" type="ORF">LUA448_LOCUS474</name>
</gene>
<organism evidence="1 2">
    <name type="scientific">Rotaria socialis</name>
    <dbReference type="NCBI Taxonomy" id="392032"/>
    <lineage>
        <taxon>Eukaryota</taxon>
        <taxon>Metazoa</taxon>
        <taxon>Spiralia</taxon>
        <taxon>Gnathifera</taxon>
        <taxon>Rotifera</taxon>
        <taxon>Eurotatoria</taxon>
        <taxon>Bdelloidea</taxon>
        <taxon>Philodinida</taxon>
        <taxon>Philodinidae</taxon>
        <taxon>Rotaria</taxon>
    </lineage>
</organism>
<dbReference type="Proteomes" id="UP000663833">
    <property type="component" value="Unassembled WGS sequence"/>
</dbReference>
<sequence>MIQEKQMMNSPPVDLPTLRNHYNYYTIKNKHIPILYRVKSNIYYPYIAFELVVDELDAHCSTWSSSKNLPLSPMTINERILYKNLYPEKDFTSSSKLILCSIIDQFLQLVNFLKRIKTSSTEHDERKVFAHFKIDINYGTIQEIDILNSEATTKYNSMRSALLPSLQTVKRKLCFDDEKFDLSSIGGYLQLDRCIYPYIISPSGILLNLNDLRKPFSSTINILMPYFNAQPVNLINNYMKIVEYGTRYIKKYKYYYKNVDDKFISLYHLLLCHRSLFFVQLFNSSKISLRNLHEYYRSDFANLLTENIVNSGYLYDQPCINGWRLVDSMMLDNEEKTRLATDDEIILINWLLIYDNKCLNVHNQIYDSILVKQQLSLAAKNMKFLQYEHIKKREILNNQIPM</sequence>
<dbReference type="EMBL" id="CAJNYD010000012">
    <property type="protein sequence ID" value="CAF3172061.1"/>
    <property type="molecule type" value="Genomic_DNA"/>
</dbReference>
<evidence type="ECO:0000313" key="2">
    <source>
        <dbReference type="Proteomes" id="UP000663833"/>
    </source>
</evidence>
<evidence type="ECO:0000313" key="1">
    <source>
        <dbReference type="EMBL" id="CAF3172061.1"/>
    </source>
</evidence>